<name>A0ABZ3JC13_9RHOB</name>
<keyword evidence="3" id="KW-1185">Reference proteome</keyword>
<evidence type="ECO:0000256" key="1">
    <source>
        <dbReference type="SAM" id="SignalP"/>
    </source>
</evidence>
<keyword evidence="1" id="KW-0732">Signal</keyword>
<evidence type="ECO:0000313" key="3">
    <source>
        <dbReference type="Proteomes" id="UP001470809"/>
    </source>
</evidence>
<evidence type="ECO:0000313" key="2">
    <source>
        <dbReference type="EMBL" id="XFU26428.1"/>
    </source>
</evidence>
<protein>
    <recommendedName>
        <fullName evidence="4">DUF560 domain-containing protein</fullName>
    </recommendedName>
</protein>
<feature type="signal peptide" evidence="1">
    <location>
        <begin position="1"/>
        <end position="22"/>
    </location>
</feature>
<dbReference type="Proteomes" id="UP001470809">
    <property type="component" value="Chromosome"/>
</dbReference>
<reference evidence="2" key="1">
    <citation type="submission" date="2024-08" db="EMBL/GenBank/DDBJ databases">
        <title>Phylogenomic analyses of a clade within the roseobacter group suggest taxonomic reassignments of species of the genera Aestuariivita, Citreicella, Loktanella, Nautella, Pelagibaca, Ruegeria, Thalassobius, Thiobacimonas and Tropicibacter, and the proposal o.</title>
        <authorList>
            <person name="Jeon C.O."/>
        </authorList>
    </citation>
    <scope>NUCLEOTIDE SEQUENCE</scope>
    <source>
        <strain evidence="2">SS1-5</strain>
    </source>
</reference>
<dbReference type="Gene3D" id="1.25.40.10">
    <property type="entry name" value="Tetratricopeptide repeat domain"/>
    <property type="match status" value="1"/>
</dbReference>
<dbReference type="RefSeq" id="WP_373634861.1">
    <property type="nucleotide sequence ID" value="NZ_CP151767.2"/>
</dbReference>
<accession>A0ABZ3JC13</accession>
<dbReference type="InterPro" id="IPR011990">
    <property type="entry name" value="TPR-like_helical_dom_sf"/>
</dbReference>
<organism evidence="2 3">
    <name type="scientific">Yoonia rhodophyticola</name>
    <dbReference type="NCBI Taxonomy" id="3137370"/>
    <lineage>
        <taxon>Bacteria</taxon>
        <taxon>Pseudomonadati</taxon>
        <taxon>Pseudomonadota</taxon>
        <taxon>Alphaproteobacteria</taxon>
        <taxon>Rhodobacterales</taxon>
        <taxon>Paracoccaceae</taxon>
        <taxon>Yoonia</taxon>
    </lineage>
</organism>
<gene>
    <name evidence="2" type="ORF">AABB31_23195</name>
</gene>
<sequence>MHVLTRTVWASILLVASTIGLAAQDDAEDPITTALSAGDPGRALALADQRLADDPDDFEALFLKSLALSDLNQPDAAAQAAMRAYAAARNDAEQFQAARLVGGALFSAEAYGRAGWWLRRAANHTQTEDEQTTLRAEFGRVQAANPFSAQLSFSLAPSSNINGGAADASFILGDFELLLPPDRLALSGIEYAGDAQLSYRISQGARYQTSIEAYAYGRTYSLSADAREQVPDLSGSDFSLGLAEVALSHRQFLFAGAGPTSISVHEGKVRYAGAPLWDYRKISLGQTLLVGTSGQFNLLVSAQDQTARDGLQSDTIVYDTALSYGHTFGNRDYIEASLSRRLNAAEEEDDTFTDYRFNLYYSPAEPVLGTKWTFSAGLGHVNYDSFDISFDGRRDDIVTVGGTATFENLSYFGFSPSISVSATQTTSNVSQFSTTQVQGRFGIQSSF</sequence>
<feature type="chain" id="PRO_5045664074" description="DUF560 domain-containing protein" evidence="1">
    <location>
        <begin position="23"/>
        <end position="447"/>
    </location>
</feature>
<proteinExistence type="predicted"/>
<dbReference type="EMBL" id="CP151767">
    <property type="protein sequence ID" value="XFU26428.1"/>
    <property type="molecule type" value="Genomic_DNA"/>
</dbReference>
<evidence type="ECO:0008006" key="4">
    <source>
        <dbReference type="Google" id="ProtNLM"/>
    </source>
</evidence>
<dbReference type="SUPFAM" id="SSF48452">
    <property type="entry name" value="TPR-like"/>
    <property type="match status" value="1"/>
</dbReference>